<name>A0AAP2BIP6_KLEOX</name>
<dbReference type="EMBL" id="JAGKON010000013">
    <property type="protein sequence ID" value="MBQ0600932.1"/>
    <property type="molecule type" value="Genomic_DNA"/>
</dbReference>
<feature type="transmembrane region" description="Helical" evidence="1">
    <location>
        <begin position="62"/>
        <end position="81"/>
    </location>
</feature>
<comment type="caution">
    <text evidence="2">The sequence shown here is derived from an EMBL/GenBank/DDBJ whole genome shotgun (WGS) entry which is preliminary data.</text>
</comment>
<accession>A0AAP2BIP6</accession>
<evidence type="ECO:0000313" key="3">
    <source>
        <dbReference type="Proteomes" id="UP000673434"/>
    </source>
</evidence>
<protein>
    <submittedName>
        <fullName evidence="2">Uncharacterized protein</fullName>
    </submittedName>
</protein>
<dbReference type="Proteomes" id="UP000673434">
    <property type="component" value="Unassembled WGS sequence"/>
</dbReference>
<keyword evidence="1" id="KW-1133">Transmembrane helix</keyword>
<feature type="transmembrane region" description="Helical" evidence="1">
    <location>
        <begin position="87"/>
        <end position="102"/>
    </location>
</feature>
<sequence>MAFIKYFLGLEREKLIGFLLILFVSVHGLIKGGGDKQSLIGIAVGALFIWAIFKINNGGHLFILLCVFLLLTGMMFAGYLLQAVYQNYYSGFLLGGILVYLLKEYEAFRKLP</sequence>
<evidence type="ECO:0000313" key="2">
    <source>
        <dbReference type="EMBL" id="MBQ0600932.1"/>
    </source>
</evidence>
<reference evidence="2 3" key="1">
    <citation type="submission" date="2021-03" db="EMBL/GenBank/DDBJ databases">
        <authorList>
            <person name="Stanton E."/>
        </authorList>
    </citation>
    <scope>NUCLEOTIDE SEQUENCE [LARGE SCALE GENOMIC DNA]</scope>
    <source>
        <strain evidence="2 3">2020EL-00037</strain>
    </source>
</reference>
<keyword evidence="3" id="KW-1185">Reference proteome</keyword>
<keyword evidence="1" id="KW-0812">Transmembrane</keyword>
<feature type="transmembrane region" description="Helical" evidence="1">
    <location>
        <begin position="38"/>
        <end position="55"/>
    </location>
</feature>
<dbReference type="RefSeq" id="WP_210846333.1">
    <property type="nucleotide sequence ID" value="NZ_JAGKON010000013.1"/>
</dbReference>
<gene>
    <name evidence="2" type="ORF">J7S78_14125</name>
</gene>
<evidence type="ECO:0000256" key="1">
    <source>
        <dbReference type="SAM" id="Phobius"/>
    </source>
</evidence>
<organism evidence="2 3">
    <name type="scientific">Klebsiella oxytoca</name>
    <dbReference type="NCBI Taxonomy" id="571"/>
    <lineage>
        <taxon>Bacteria</taxon>
        <taxon>Pseudomonadati</taxon>
        <taxon>Pseudomonadota</taxon>
        <taxon>Gammaproteobacteria</taxon>
        <taxon>Enterobacterales</taxon>
        <taxon>Enterobacteriaceae</taxon>
        <taxon>Klebsiella/Raoultella group</taxon>
        <taxon>Klebsiella</taxon>
    </lineage>
</organism>
<dbReference type="AlphaFoldDB" id="A0AAP2BIP6"/>
<proteinExistence type="predicted"/>
<keyword evidence="1" id="KW-0472">Membrane</keyword>